<dbReference type="GO" id="GO:0009002">
    <property type="term" value="F:serine-type D-Ala-D-Ala carboxypeptidase activity"/>
    <property type="evidence" value="ECO:0007669"/>
    <property type="project" value="UniProtKB-EC"/>
</dbReference>
<dbReference type="InterPro" id="IPR036950">
    <property type="entry name" value="PBP_transglycosylase"/>
</dbReference>
<evidence type="ECO:0000256" key="18">
    <source>
        <dbReference type="ARBA" id="ARBA00022989"/>
    </source>
</evidence>
<evidence type="ECO:0000256" key="5">
    <source>
        <dbReference type="ARBA" id="ARBA00007739"/>
    </source>
</evidence>
<dbReference type="EC" id="2.4.99.28" evidence="24"/>
<evidence type="ECO:0000256" key="2">
    <source>
        <dbReference type="ARBA" id="ARBA00004401"/>
    </source>
</evidence>
<evidence type="ECO:0000256" key="12">
    <source>
        <dbReference type="ARBA" id="ARBA00022679"/>
    </source>
</evidence>
<evidence type="ECO:0000256" key="26">
    <source>
        <dbReference type="ARBA" id="ARBA00060592"/>
    </source>
</evidence>
<dbReference type="GO" id="GO:0046677">
    <property type="term" value="P:response to antibiotic"/>
    <property type="evidence" value="ECO:0007669"/>
    <property type="project" value="UniProtKB-KW"/>
</dbReference>
<dbReference type="PANTHER" id="PTHR32282:SF11">
    <property type="entry name" value="PENICILLIN-BINDING PROTEIN 1B"/>
    <property type="match status" value="1"/>
</dbReference>
<dbReference type="STRING" id="1120989.SAMN02745227_00536"/>
<keyword evidence="16" id="KW-0735">Signal-anchor</keyword>
<feature type="domain" description="Glycosyl transferase family 51" evidence="28">
    <location>
        <begin position="63"/>
        <end position="232"/>
    </location>
</feature>
<evidence type="ECO:0000256" key="8">
    <source>
        <dbReference type="ARBA" id="ARBA00022475"/>
    </source>
</evidence>
<keyword evidence="19 27" id="KW-0472">Membrane</keyword>
<comment type="pathway">
    <text evidence="3">Cell wall biogenesis; peptidoglycan biosynthesis.</text>
</comment>
<evidence type="ECO:0000256" key="23">
    <source>
        <dbReference type="ARBA" id="ARBA00034000"/>
    </source>
</evidence>
<protein>
    <recommendedName>
        <fullName evidence="7">Penicillin-binding protein 1A</fullName>
        <ecNumber evidence="24">2.4.99.28</ecNumber>
        <ecNumber evidence="6">3.4.16.4</ecNumber>
    </recommendedName>
</protein>
<keyword evidence="17" id="KW-0573">Peptidoglycan synthesis</keyword>
<keyword evidence="30" id="KW-1185">Reference proteome</keyword>
<keyword evidence="8" id="KW-1003">Cell membrane</keyword>
<dbReference type="AlphaFoldDB" id="A0A1M6LJL7"/>
<dbReference type="SUPFAM" id="SSF53955">
    <property type="entry name" value="Lysozyme-like"/>
    <property type="match status" value="1"/>
</dbReference>
<dbReference type="InterPro" id="IPR050396">
    <property type="entry name" value="Glycosyltr_51/Transpeptidase"/>
</dbReference>
<evidence type="ECO:0000256" key="9">
    <source>
        <dbReference type="ARBA" id="ARBA00022645"/>
    </source>
</evidence>
<evidence type="ECO:0000256" key="15">
    <source>
        <dbReference type="ARBA" id="ARBA00022960"/>
    </source>
</evidence>
<evidence type="ECO:0000256" key="11">
    <source>
        <dbReference type="ARBA" id="ARBA00022676"/>
    </source>
</evidence>
<evidence type="ECO:0000256" key="3">
    <source>
        <dbReference type="ARBA" id="ARBA00004752"/>
    </source>
</evidence>
<dbReference type="GO" id="GO:0071555">
    <property type="term" value="P:cell wall organization"/>
    <property type="evidence" value="ECO:0007669"/>
    <property type="project" value="UniProtKB-KW"/>
</dbReference>
<evidence type="ECO:0000256" key="27">
    <source>
        <dbReference type="SAM" id="Phobius"/>
    </source>
</evidence>
<name>A0A1M6LJL7_9FIRM</name>
<comment type="pathway">
    <text evidence="26">Glycan biosynthesis.</text>
</comment>
<keyword evidence="10" id="KW-0645">Protease</keyword>
<evidence type="ECO:0000256" key="22">
    <source>
        <dbReference type="ARBA" id="ARBA00023316"/>
    </source>
</evidence>
<evidence type="ECO:0000256" key="1">
    <source>
        <dbReference type="ARBA" id="ARBA00002624"/>
    </source>
</evidence>
<dbReference type="RefSeq" id="WP_072906063.1">
    <property type="nucleotide sequence ID" value="NZ_FRAI01000005.1"/>
</dbReference>
<dbReference type="GO" id="GO:0030288">
    <property type="term" value="C:outer membrane-bounded periplasmic space"/>
    <property type="evidence" value="ECO:0007669"/>
    <property type="project" value="TreeGrafter"/>
</dbReference>
<dbReference type="EMBL" id="FRAI01000005">
    <property type="protein sequence ID" value="SHJ71407.1"/>
    <property type="molecule type" value="Genomic_DNA"/>
</dbReference>
<evidence type="ECO:0000259" key="28">
    <source>
        <dbReference type="Pfam" id="PF00912"/>
    </source>
</evidence>
<keyword evidence="14" id="KW-0378">Hydrolase</keyword>
<evidence type="ECO:0000256" key="25">
    <source>
        <dbReference type="ARBA" id="ARBA00049902"/>
    </source>
</evidence>
<keyword evidence="12" id="KW-0808">Transferase</keyword>
<dbReference type="PANTHER" id="PTHR32282">
    <property type="entry name" value="BINDING PROTEIN TRANSPEPTIDASE, PUTATIVE-RELATED"/>
    <property type="match status" value="1"/>
</dbReference>
<dbReference type="UniPathway" id="UPA00219"/>
<keyword evidence="20" id="KW-0046">Antibiotic resistance</keyword>
<comment type="similarity">
    <text evidence="4">In the C-terminal section; belongs to the transpeptidase family.</text>
</comment>
<dbReference type="Pfam" id="PF00912">
    <property type="entry name" value="Transgly"/>
    <property type="match status" value="1"/>
</dbReference>
<organism evidence="29 30">
    <name type="scientific">Anaerobranca californiensis DSM 14826</name>
    <dbReference type="NCBI Taxonomy" id="1120989"/>
    <lineage>
        <taxon>Bacteria</taxon>
        <taxon>Bacillati</taxon>
        <taxon>Bacillota</taxon>
        <taxon>Clostridia</taxon>
        <taxon>Eubacteriales</taxon>
        <taxon>Proteinivoracaceae</taxon>
        <taxon>Anaerobranca</taxon>
    </lineage>
</organism>
<keyword evidence="15" id="KW-0133">Cell shape</keyword>
<dbReference type="GO" id="GO:0008955">
    <property type="term" value="F:peptidoglycan glycosyltransferase activity"/>
    <property type="evidence" value="ECO:0007669"/>
    <property type="project" value="UniProtKB-EC"/>
</dbReference>
<proteinExistence type="inferred from homology"/>
<dbReference type="Proteomes" id="UP000243547">
    <property type="component" value="Unassembled WGS sequence"/>
</dbReference>
<reference evidence="30" key="1">
    <citation type="submission" date="2016-11" db="EMBL/GenBank/DDBJ databases">
        <authorList>
            <person name="Varghese N."/>
            <person name="Submissions S."/>
        </authorList>
    </citation>
    <scope>NUCLEOTIDE SEQUENCE [LARGE SCALE GENOMIC DNA]</scope>
    <source>
        <strain evidence="30">DSM 14826</strain>
    </source>
</reference>
<keyword evidence="9" id="KW-0121">Carboxypeptidase</keyword>
<comment type="subcellular location">
    <subcellularLocation>
        <location evidence="2">Cell membrane</location>
        <topology evidence="2">Single-pass type II membrane protein</topology>
    </subcellularLocation>
</comment>
<sequence length="247" mass="28662">MGIIKRILKITLTVMLTITIVFLLTYLSIVLPFSPYYINWEEPVPIYDKNRPIYIVEEVLIREYLENKIIFMQYDNIPEQLINAFIAAEDNRFFKHRGFDIKGILRALTVNVKKRDIVQGGSTISQQLARNLFLNHEQTVQRKLLELVIAIELERRFTKEEILEMYLNQIYFGNGNYGIERAALKYFNTSTPNLTLEQGAMLAAIIKAPNLYNPIVNPQLAIEQQQIVLRQMTVMGFISEEVLTATD</sequence>
<evidence type="ECO:0000256" key="17">
    <source>
        <dbReference type="ARBA" id="ARBA00022984"/>
    </source>
</evidence>
<comment type="similarity">
    <text evidence="5">In the N-terminal section; belongs to the glycosyltransferase 51 family.</text>
</comment>
<keyword evidence="22" id="KW-0961">Cell wall biogenesis/degradation</keyword>
<evidence type="ECO:0000256" key="16">
    <source>
        <dbReference type="ARBA" id="ARBA00022968"/>
    </source>
</evidence>
<keyword evidence="18 27" id="KW-1133">Transmembrane helix</keyword>
<evidence type="ECO:0000256" key="21">
    <source>
        <dbReference type="ARBA" id="ARBA00023268"/>
    </source>
</evidence>
<dbReference type="GO" id="GO:0009252">
    <property type="term" value="P:peptidoglycan biosynthetic process"/>
    <property type="evidence" value="ECO:0007669"/>
    <property type="project" value="UniProtKB-UniPathway"/>
</dbReference>
<evidence type="ECO:0000256" key="14">
    <source>
        <dbReference type="ARBA" id="ARBA00022801"/>
    </source>
</evidence>
<dbReference type="OrthoDB" id="9766909at2"/>
<evidence type="ECO:0000256" key="10">
    <source>
        <dbReference type="ARBA" id="ARBA00022670"/>
    </source>
</evidence>
<evidence type="ECO:0000313" key="30">
    <source>
        <dbReference type="Proteomes" id="UP000243547"/>
    </source>
</evidence>
<dbReference type="InterPro" id="IPR023346">
    <property type="entry name" value="Lysozyme-like_dom_sf"/>
</dbReference>
<dbReference type="InterPro" id="IPR001264">
    <property type="entry name" value="Glyco_trans_51"/>
</dbReference>
<keyword evidence="13 27" id="KW-0812">Transmembrane</keyword>
<evidence type="ECO:0000256" key="7">
    <source>
        <dbReference type="ARBA" id="ARBA00018638"/>
    </source>
</evidence>
<dbReference type="GO" id="GO:0005886">
    <property type="term" value="C:plasma membrane"/>
    <property type="evidence" value="ECO:0007669"/>
    <property type="project" value="UniProtKB-SubCell"/>
</dbReference>
<dbReference type="FunFam" id="1.10.3810.10:FF:000001">
    <property type="entry name" value="Penicillin-binding protein 1A"/>
    <property type="match status" value="1"/>
</dbReference>
<dbReference type="GO" id="GO:0006508">
    <property type="term" value="P:proteolysis"/>
    <property type="evidence" value="ECO:0007669"/>
    <property type="project" value="UniProtKB-KW"/>
</dbReference>
<keyword evidence="21" id="KW-0511">Multifunctional enzyme</keyword>
<comment type="catalytic activity">
    <reaction evidence="23">
        <text>Preferential cleavage: (Ac)2-L-Lys-D-Ala-|-D-Ala. Also transpeptidation of peptidyl-alanyl moieties that are N-acyl substituents of D-alanine.</text>
        <dbReference type="EC" id="3.4.16.4"/>
    </reaction>
</comment>
<dbReference type="Gene3D" id="1.10.3810.10">
    <property type="entry name" value="Biosynthetic peptidoglycan transglycosylase-like"/>
    <property type="match status" value="1"/>
</dbReference>
<evidence type="ECO:0000256" key="4">
    <source>
        <dbReference type="ARBA" id="ARBA00007090"/>
    </source>
</evidence>
<dbReference type="GO" id="GO:0008360">
    <property type="term" value="P:regulation of cell shape"/>
    <property type="evidence" value="ECO:0007669"/>
    <property type="project" value="UniProtKB-KW"/>
</dbReference>
<evidence type="ECO:0000256" key="13">
    <source>
        <dbReference type="ARBA" id="ARBA00022692"/>
    </source>
</evidence>
<feature type="transmembrane region" description="Helical" evidence="27">
    <location>
        <begin position="12"/>
        <end position="33"/>
    </location>
</feature>
<dbReference type="EC" id="3.4.16.4" evidence="6"/>
<gene>
    <name evidence="29" type="ORF">SAMN02745227_00536</name>
</gene>
<keyword evidence="11" id="KW-0328">Glycosyltransferase</keyword>
<evidence type="ECO:0000256" key="6">
    <source>
        <dbReference type="ARBA" id="ARBA00012448"/>
    </source>
</evidence>
<accession>A0A1M6LJL7</accession>
<evidence type="ECO:0000256" key="19">
    <source>
        <dbReference type="ARBA" id="ARBA00023136"/>
    </source>
</evidence>
<comment type="function">
    <text evidence="1">Cell wall formation. Synthesis of cross-linked peptidoglycan from the lipid intermediates. The enzyme has a penicillin-insensitive transglycosylase N-terminal domain (formation of linear glycan strands) and a penicillin-sensitive transpeptidase C-terminal domain (cross-linking of the peptide subunits).</text>
</comment>
<comment type="catalytic activity">
    <reaction evidence="25">
        <text>[GlcNAc-(1-&gt;4)-Mur2Ac(oyl-L-Ala-gamma-D-Glu-L-Lys-D-Ala-D-Ala)](n)-di-trans,octa-cis-undecaprenyl diphosphate + beta-D-GlcNAc-(1-&gt;4)-Mur2Ac(oyl-L-Ala-gamma-D-Glu-L-Lys-D-Ala-D-Ala)-di-trans,octa-cis-undecaprenyl diphosphate = [GlcNAc-(1-&gt;4)-Mur2Ac(oyl-L-Ala-gamma-D-Glu-L-Lys-D-Ala-D-Ala)](n+1)-di-trans,octa-cis-undecaprenyl diphosphate + di-trans,octa-cis-undecaprenyl diphosphate + H(+)</text>
        <dbReference type="Rhea" id="RHEA:23708"/>
        <dbReference type="Rhea" id="RHEA-COMP:9602"/>
        <dbReference type="Rhea" id="RHEA-COMP:9603"/>
        <dbReference type="ChEBI" id="CHEBI:15378"/>
        <dbReference type="ChEBI" id="CHEBI:58405"/>
        <dbReference type="ChEBI" id="CHEBI:60033"/>
        <dbReference type="ChEBI" id="CHEBI:78435"/>
        <dbReference type="EC" id="2.4.99.28"/>
    </reaction>
</comment>
<evidence type="ECO:0000256" key="20">
    <source>
        <dbReference type="ARBA" id="ARBA00023251"/>
    </source>
</evidence>
<evidence type="ECO:0000313" key="29">
    <source>
        <dbReference type="EMBL" id="SHJ71407.1"/>
    </source>
</evidence>
<evidence type="ECO:0000256" key="24">
    <source>
        <dbReference type="ARBA" id="ARBA00044770"/>
    </source>
</evidence>